<dbReference type="Proteomes" id="UP000766246">
    <property type="component" value="Unassembled WGS sequence"/>
</dbReference>
<reference evidence="2" key="1">
    <citation type="submission" date="2019-04" db="EMBL/GenBank/DDBJ databases">
        <title>Evolution of Biomass-Degrading Anaerobic Consortia Revealed by Metagenomics.</title>
        <authorList>
            <person name="Peng X."/>
        </authorList>
    </citation>
    <scope>NUCLEOTIDE SEQUENCE</scope>
    <source>
        <strain evidence="2">SIG311</strain>
    </source>
</reference>
<gene>
    <name evidence="2" type="ORF">E7272_03680</name>
</gene>
<feature type="coiled-coil region" evidence="1">
    <location>
        <begin position="245"/>
        <end position="322"/>
    </location>
</feature>
<protein>
    <submittedName>
        <fullName evidence="2">Uncharacterized protein</fullName>
    </submittedName>
</protein>
<evidence type="ECO:0000313" key="3">
    <source>
        <dbReference type="Proteomes" id="UP000766246"/>
    </source>
</evidence>
<feature type="coiled-coil region" evidence="1">
    <location>
        <begin position="559"/>
        <end position="613"/>
    </location>
</feature>
<comment type="caution">
    <text evidence="2">The sequence shown here is derived from an EMBL/GenBank/DDBJ whole genome shotgun (WGS) entry which is preliminary data.</text>
</comment>
<name>A0A927U631_9FIRM</name>
<dbReference type="AlphaFoldDB" id="A0A927U631"/>
<organism evidence="2 3">
    <name type="scientific">Pseudobutyrivibrio ruminis</name>
    <dbReference type="NCBI Taxonomy" id="46206"/>
    <lineage>
        <taxon>Bacteria</taxon>
        <taxon>Bacillati</taxon>
        <taxon>Bacillota</taxon>
        <taxon>Clostridia</taxon>
        <taxon>Lachnospirales</taxon>
        <taxon>Lachnospiraceae</taxon>
        <taxon>Pseudobutyrivibrio</taxon>
    </lineage>
</organism>
<evidence type="ECO:0000256" key="1">
    <source>
        <dbReference type="SAM" id="Coils"/>
    </source>
</evidence>
<proteinExistence type="predicted"/>
<sequence length="975" mass="113750">MPKKNIAKEKKPEVFNDQELLEIRAVIELIKKRVGKNYKEVDLKNLQVYINQLNKYMEGDNYGKWMGSRQSEEDKFTILNAMTGIKVQLMKELQARSSVSLDNFKNKGQYKSTMPLNIKEQPYSSFVDRDSKIYILEGEYHNLVDELCAKHEKELIDYTNLQANSDNKVINISQEDIEKKAKEIAKENKRYKDASGRLEEINEWQNMYKAYEEDKLKEQAYRKSKYYKEFEKYSKKNATFLFGKFNQLNTEKENLELEINNILANTRADAEKLLTNLAEGNENAKKENALKDKFAQVNNAVLLELETQIKEIVKQKKEAIKDISKKFDEDIKIQMKIINEDLFSQSDLIKISVTLKQIKDATREAGNIHKLQNKTFLKKLFENYPVYYVLGNKFKKEHPVEWKTAVNLALDDNERGEIYRDILNLENMLSALEADLNIYNNERWEQYNRNYPERTSNRPFYPFAISKKAYEDVVGKDIRHIVTKDFFQYAVDEHCEKYFDKYKKLVEQAAKERDDAVNNIRRNIDKAAAKAIFNNEEYKIITDREKELAEQKLAVQKKYKNDEAARNEALETINNQEAELTRSRNQLVARVLKQVDEEEIKAVAAELKRIQDNYAAKVQPALSKMDDEINNAVLLDLSKRLEACNKKLNTSAQKFYKEEIVGEVLAREEEAEIEHDQNDIAINEEPFVEPVVEDNIYVRDIREKPKTGLALQIALRQEEVDSYESTFYHDKLYDWNAKKEQFDAIMGIYSLLKKNKKTGLTGNSKEYNNLIKELDEFKKGLVEGGWYDAVKNLWEVRDAHQLNNDDNIKLTKVCTKLDRVYKAAEKYMIAKGPENKHWGHGKTRYDLTYLLCTNIYRNGGKVALGKSIIGRMEKELAAGKTEESIYNPEIVDLADVERKYEKVIEEEVGSTRLGTGTRSKIAYERSQYKKSGKLDIDIEVRSDDAKDLSRLASKPKKAQENVEIKEMKLDDFMKM</sequence>
<accession>A0A927U631</accession>
<dbReference type="EMBL" id="SVER01000007">
    <property type="protein sequence ID" value="MBE5918924.1"/>
    <property type="molecule type" value="Genomic_DNA"/>
</dbReference>
<feature type="coiled-coil region" evidence="1">
    <location>
        <begin position="170"/>
        <end position="197"/>
    </location>
</feature>
<keyword evidence="1" id="KW-0175">Coiled coil</keyword>
<evidence type="ECO:0000313" key="2">
    <source>
        <dbReference type="EMBL" id="MBE5918924.1"/>
    </source>
</evidence>